<dbReference type="PANTHER" id="PTHR42760">
    <property type="entry name" value="SHORT-CHAIN DEHYDROGENASES/REDUCTASES FAMILY MEMBER"/>
    <property type="match status" value="1"/>
</dbReference>
<protein>
    <submittedName>
        <fullName evidence="3">SDR family oxidoreductase</fullName>
    </submittedName>
</protein>
<organism evidence="3 4">
    <name type="scientific">Microvirga terrae</name>
    <dbReference type="NCBI Taxonomy" id="2740529"/>
    <lineage>
        <taxon>Bacteria</taxon>
        <taxon>Pseudomonadati</taxon>
        <taxon>Pseudomonadota</taxon>
        <taxon>Alphaproteobacteria</taxon>
        <taxon>Hyphomicrobiales</taxon>
        <taxon>Methylobacteriaceae</taxon>
        <taxon>Microvirga</taxon>
    </lineage>
</organism>
<dbReference type="CDD" id="cd05233">
    <property type="entry name" value="SDR_c"/>
    <property type="match status" value="1"/>
</dbReference>
<dbReference type="Pfam" id="PF00106">
    <property type="entry name" value="adh_short"/>
    <property type="match status" value="1"/>
</dbReference>
<sequence length="276" mass="29464">MTTGSERLTGKVAIVTGGGRGLGRSMVLGFVRAGASVVATAARETAEVEQVAREARELGHADRVLPLTADVTREEDCVRAVEAAHSRFGRLDVLVNNAGRGMKYVSEAFLTEPARFWEVAPETWQMVIDTNVNGPFLMARATVPSMLQAGWGRIINISMNHDTMRRRGFSPYGPSKAALESETVIWAQDLAGTGVTVNALLPGGATLTGMIPPGVSSAVRAQLLDPDIVIPPLLWLASTEADGVTGRRLVANRWRSDLDETAAAEGAMEEAGWGLR</sequence>
<dbReference type="RefSeq" id="WP_173946292.1">
    <property type="nucleotide sequence ID" value="NZ_CP102845.1"/>
</dbReference>
<dbReference type="EMBL" id="CP102845">
    <property type="protein sequence ID" value="UVF21589.1"/>
    <property type="molecule type" value="Genomic_DNA"/>
</dbReference>
<comment type="similarity">
    <text evidence="1 2">Belongs to the short-chain dehydrogenases/reductases (SDR) family.</text>
</comment>
<name>A0ABY5RZ93_9HYPH</name>
<evidence type="ECO:0000256" key="2">
    <source>
        <dbReference type="RuleBase" id="RU000363"/>
    </source>
</evidence>
<evidence type="ECO:0000256" key="1">
    <source>
        <dbReference type="ARBA" id="ARBA00006484"/>
    </source>
</evidence>
<dbReference type="InterPro" id="IPR036291">
    <property type="entry name" value="NAD(P)-bd_dom_sf"/>
</dbReference>
<dbReference type="Gene3D" id="3.40.50.720">
    <property type="entry name" value="NAD(P)-binding Rossmann-like Domain"/>
    <property type="match status" value="1"/>
</dbReference>
<proteinExistence type="inferred from homology"/>
<dbReference type="Proteomes" id="UP001017257">
    <property type="component" value="Chromosome"/>
</dbReference>
<dbReference type="PRINTS" id="PR00081">
    <property type="entry name" value="GDHRDH"/>
</dbReference>
<dbReference type="PRINTS" id="PR00080">
    <property type="entry name" value="SDRFAMILY"/>
</dbReference>
<evidence type="ECO:0000313" key="3">
    <source>
        <dbReference type="EMBL" id="UVF21589.1"/>
    </source>
</evidence>
<evidence type="ECO:0000313" key="4">
    <source>
        <dbReference type="Proteomes" id="UP001017257"/>
    </source>
</evidence>
<accession>A0ABY5RZ93</accession>
<keyword evidence="4" id="KW-1185">Reference proteome</keyword>
<dbReference type="InterPro" id="IPR002347">
    <property type="entry name" value="SDR_fam"/>
</dbReference>
<dbReference type="SUPFAM" id="SSF51735">
    <property type="entry name" value="NAD(P)-binding Rossmann-fold domains"/>
    <property type="match status" value="1"/>
</dbReference>
<gene>
    <name evidence="3" type="ORF">HPT29_010925</name>
</gene>
<reference evidence="3" key="1">
    <citation type="submission" date="2022-08" db="EMBL/GenBank/DDBJ databases">
        <title>Microvirga terrae sp. nov., isolated from soil.</title>
        <authorList>
            <person name="Kim K.H."/>
            <person name="Seo Y.L."/>
            <person name="Kim J.M."/>
            <person name="Lee J.K."/>
            <person name="Han D.M."/>
            <person name="Jeon C.O."/>
        </authorList>
    </citation>
    <scope>NUCLEOTIDE SEQUENCE</scope>
    <source>
        <strain evidence="3">R24</strain>
    </source>
</reference>